<evidence type="ECO:0000313" key="3">
    <source>
        <dbReference type="Proteomes" id="UP000265520"/>
    </source>
</evidence>
<dbReference type="AlphaFoldDB" id="A0A392MSN5"/>
<gene>
    <name evidence="2" type="ORF">A2U01_0010951</name>
</gene>
<keyword evidence="3" id="KW-1185">Reference proteome</keyword>
<feature type="region of interest" description="Disordered" evidence="1">
    <location>
        <begin position="93"/>
        <end position="117"/>
    </location>
</feature>
<protein>
    <submittedName>
        <fullName evidence="2">Retrovirus-related pol polyprotein LINE-1</fullName>
    </submittedName>
</protein>
<evidence type="ECO:0000256" key="1">
    <source>
        <dbReference type="SAM" id="MobiDB-lite"/>
    </source>
</evidence>
<evidence type="ECO:0000313" key="2">
    <source>
        <dbReference type="EMBL" id="MCH90045.1"/>
    </source>
</evidence>
<organism evidence="2 3">
    <name type="scientific">Trifolium medium</name>
    <dbReference type="NCBI Taxonomy" id="97028"/>
    <lineage>
        <taxon>Eukaryota</taxon>
        <taxon>Viridiplantae</taxon>
        <taxon>Streptophyta</taxon>
        <taxon>Embryophyta</taxon>
        <taxon>Tracheophyta</taxon>
        <taxon>Spermatophyta</taxon>
        <taxon>Magnoliopsida</taxon>
        <taxon>eudicotyledons</taxon>
        <taxon>Gunneridae</taxon>
        <taxon>Pentapetalae</taxon>
        <taxon>rosids</taxon>
        <taxon>fabids</taxon>
        <taxon>Fabales</taxon>
        <taxon>Fabaceae</taxon>
        <taxon>Papilionoideae</taxon>
        <taxon>50 kb inversion clade</taxon>
        <taxon>NPAAA clade</taxon>
        <taxon>Hologalegina</taxon>
        <taxon>IRL clade</taxon>
        <taxon>Trifolieae</taxon>
        <taxon>Trifolium</taxon>
    </lineage>
</organism>
<comment type="caution">
    <text evidence="2">The sequence shown here is derived from an EMBL/GenBank/DDBJ whole genome shotgun (WGS) entry which is preliminary data.</text>
</comment>
<dbReference type="EMBL" id="LXQA010017482">
    <property type="protein sequence ID" value="MCH90045.1"/>
    <property type="molecule type" value="Genomic_DNA"/>
</dbReference>
<proteinExistence type="predicted"/>
<sequence>MRKVVELNLFQGFFIGRDPVVISPLQYADDTLYIGEATVENLWTLKAILRGFELVSGLKFNFWKSGLMGVNVSPTFLTMASTFLNYAGESVEASGAYSKRRNGDTRTPSGIPGPRWV</sequence>
<dbReference type="Proteomes" id="UP000265520">
    <property type="component" value="Unassembled WGS sequence"/>
</dbReference>
<name>A0A392MSN5_9FABA</name>
<accession>A0A392MSN5</accession>
<reference evidence="2 3" key="1">
    <citation type="journal article" date="2018" name="Front. Plant Sci.">
        <title>Red Clover (Trifolium pratense) and Zigzag Clover (T. medium) - A Picture of Genomic Similarities and Differences.</title>
        <authorList>
            <person name="Dluhosova J."/>
            <person name="Istvanek J."/>
            <person name="Nedelnik J."/>
            <person name="Repkova J."/>
        </authorList>
    </citation>
    <scope>NUCLEOTIDE SEQUENCE [LARGE SCALE GENOMIC DNA]</scope>
    <source>
        <strain evidence="3">cv. 10/8</strain>
        <tissue evidence="2">Leaf</tissue>
    </source>
</reference>